<keyword evidence="2" id="KW-1185">Reference proteome</keyword>
<evidence type="ECO:0000313" key="2">
    <source>
        <dbReference type="Proteomes" id="UP000076603"/>
    </source>
</evidence>
<reference evidence="1 2" key="1">
    <citation type="submission" date="2016-04" db="EMBL/GenBank/DDBJ databases">
        <title>Genome sequence of Clostridium magnum DSM 2767.</title>
        <authorList>
            <person name="Poehlein A."/>
            <person name="Uhlig R."/>
            <person name="Fischer R."/>
            <person name="Bahl H."/>
            <person name="Daniel R."/>
        </authorList>
    </citation>
    <scope>NUCLEOTIDE SEQUENCE [LARGE SCALE GENOMIC DNA]</scope>
    <source>
        <strain evidence="1 2">DSM 2767</strain>
    </source>
</reference>
<dbReference type="Proteomes" id="UP000076603">
    <property type="component" value="Unassembled WGS sequence"/>
</dbReference>
<accession>A0A161WF81</accession>
<sequence>MFRLKDSIEIWKQKLSNSNSFTNSDIEELESHLLDEIEILKEKELTEEEAFYVASSRLGSVELLSSEFTKINTKSNIS</sequence>
<dbReference type="InterPro" id="IPR047928">
    <property type="entry name" value="Perm_prefix_1"/>
</dbReference>
<organism evidence="1 2">
    <name type="scientific">Clostridium magnum DSM 2767</name>
    <dbReference type="NCBI Taxonomy" id="1121326"/>
    <lineage>
        <taxon>Bacteria</taxon>
        <taxon>Bacillati</taxon>
        <taxon>Bacillota</taxon>
        <taxon>Clostridia</taxon>
        <taxon>Eubacteriales</taxon>
        <taxon>Clostridiaceae</taxon>
        <taxon>Clostridium</taxon>
    </lineage>
</organism>
<dbReference type="AlphaFoldDB" id="A0A161WF81"/>
<protein>
    <submittedName>
        <fullName evidence="1">Uncharacterized protein</fullName>
    </submittedName>
</protein>
<dbReference type="STRING" id="1121326.CLMAG_40760"/>
<proteinExistence type="predicted"/>
<comment type="caution">
    <text evidence="1">The sequence shown here is derived from an EMBL/GenBank/DDBJ whole genome shotgun (WGS) entry which is preliminary data.</text>
</comment>
<dbReference type="PATRIC" id="fig|1121326.3.peg.4129"/>
<evidence type="ECO:0000313" key="1">
    <source>
        <dbReference type="EMBL" id="KZL90305.1"/>
    </source>
</evidence>
<dbReference type="NCBIfam" id="NF038403">
    <property type="entry name" value="perm_prefix_1"/>
    <property type="match status" value="1"/>
</dbReference>
<dbReference type="EMBL" id="LWAE01000005">
    <property type="protein sequence ID" value="KZL90305.1"/>
    <property type="molecule type" value="Genomic_DNA"/>
</dbReference>
<name>A0A161WF81_9CLOT</name>
<gene>
    <name evidence="1" type="ORF">CLMAG_40760</name>
</gene>
<dbReference type="RefSeq" id="WP_066626456.1">
    <property type="nucleotide sequence ID" value="NZ_FQXL01000008.1"/>
</dbReference>